<keyword evidence="2" id="KW-1185">Reference proteome</keyword>
<dbReference type="Proteomes" id="UP000821845">
    <property type="component" value="Chromosome 2"/>
</dbReference>
<evidence type="ECO:0000313" key="2">
    <source>
        <dbReference type="Proteomes" id="UP000821845"/>
    </source>
</evidence>
<name>A0ACB7SSE0_HYAAI</name>
<gene>
    <name evidence="1" type="ORF">HPB50_001556</name>
</gene>
<comment type="caution">
    <text evidence="1">The sequence shown here is derived from an EMBL/GenBank/DDBJ whole genome shotgun (WGS) entry which is preliminary data.</text>
</comment>
<accession>A0ACB7SSE0</accession>
<proteinExistence type="predicted"/>
<organism evidence="1 2">
    <name type="scientific">Hyalomma asiaticum</name>
    <name type="common">Tick</name>
    <dbReference type="NCBI Taxonomy" id="266040"/>
    <lineage>
        <taxon>Eukaryota</taxon>
        <taxon>Metazoa</taxon>
        <taxon>Ecdysozoa</taxon>
        <taxon>Arthropoda</taxon>
        <taxon>Chelicerata</taxon>
        <taxon>Arachnida</taxon>
        <taxon>Acari</taxon>
        <taxon>Parasitiformes</taxon>
        <taxon>Ixodida</taxon>
        <taxon>Ixodoidea</taxon>
        <taxon>Ixodidae</taxon>
        <taxon>Hyalomminae</taxon>
        <taxon>Hyalomma</taxon>
    </lineage>
</organism>
<evidence type="ECO:0000313" key="1">
    <source>
        <dbReference type="EMBL" id="KAH6937535.1"/>
    </source>
</evidence>
<dbReference type="EMBL" id="CM023482">
    <property type="protein sequence ID" value="KAH6937535.1"/>
    <property type="molecule type" value="Genomic_DNA"/>
</dbReference>
<reference evidence="1" key="1">
    <citation type="submission" date="2020-05" db="EMBL/GenBank/DDBJ databases">
        <title>Large-scale comparative analyses of tick genomes elucidate their genetic diversity and vector capacities.</title>
        <authorList>
            <person name="Jia N."/>
            <person name="Wang J."/>
            <person name="Shi W."/>
            <person name="Du L."/>
            <person name="Sun Y."/>
            <person name="Zhan W."/>
            <person name="Jiang J."/>
            <person name="Wang Q."/>
            <person name="Zhang B."/>
            <person name="Ji P."/>
            <person name="Sakyi L.B."/>
            <person name="Cui X."/>
            <person name="Yuan T."/>
            <person name="Jiang B."/>
            <person name="Yang W."/>
            <person name="Lam T.T.-Y."/>
            <person name="Chang Q."/>
            <person name="Ding S."/>
            <person name="Wang X."/>
            <person name="Zhu J."/>
            <person name="Ruan X."/>
            <person name="Zhao L."/>
            <person name="Wei J."/>
            <person name="Que T."/>
            <person name="Du C."/>
            <person name="Cheng J."/>
            <person name="Dai P."/>
            <person name="Han X."/>
            <person name="Huang E."/>
            <person name="Gao Y."/>
            <person name="Liu J."/>
            <person name="Shao H."/>
            <person name="Ye R."/>
            <person name="Li L."/>
            <person name="Wei W."/>
            <person name="Wang X."/>
            <person name="Wang C."/>
            <person name="Yang T."/>
            <person name="Huo Q."/>
            <person name="Li W."/>
            <person name="Guo W."/>
            <person name="Chen H."/>
            <person name="Zhou L."/>
            <person name="Ni X."/>
            <person name="Tian J."/>
            <person name="Zhou Y."/>
            <person name="Sheng Y."/>
            <person name="Liu T."/>
            <person name="Pan Y."/>
            <person name="Xia L."/>
            <person name="Li J."/>
            <person name="Zhao F."/>
            <person name="Cao W."/>
        </authorList>
    </citation>
    <scope>NUCLEOTIDE SEQUENCE</scope>
    <source>
        <strain evidence="1">Hyas-2018</strain>
    </source>
</reference>
<protein>
    <submittedName>
        <fullName evidence="1">Uncharacterized protein</fullName>
    </submittedName>
</protein>
<sequence length="214" mass="23082">MTARERKVRAGEGEWRAIVPRRTSSAGVRRLPCRSRASSPRFLVRLVAVPVVLRAPTDPIGGGRDRRGHQEAWSPGLSTKGRHNPPPPSTLQNARERAATRSVERRDRKKSKSPGLPAGSQLSRALRERSRLCPGPWRSSSGTTGYGIVGACVTNKQAFLEADGVGLSLETAVRARPPCEYEASVSKTGVLRAVASVICDSVPVDYRSSTGNGY</sequence>